<name>K0NH91_9LACO</name>
<dbReference type="GO" id="GO:0016740">
    <property type="term" value="F:transferase activity"/>
    <property type="evidence" value="ECO:0007669"/>
    <property type="project" value="UniProtKB-KW"/>
</dbReference>
<protein>
    <submittedName>
        <fullName evidence="1">Acetyltransferase, GNAT family</fullName>
    </submittedName>
</protein>
<reference evidence="1 2" key="1">
    <citation type="submission" date="2012-08" db="EMBL/GenBank/DDBJ databases">
        <title>Draft Genome Sequences of Lactobacillus equicursoris CIP 110162T, isolated from thoroughbred racehorse feces and Lactobacillus sp. CRBIP 24.137 isolated from urine of human.</title>
        <authorList>
            <person name="Cousin S."/>
            <person name="Loux V."/>
            <person name="Ma L."/>
            <person name="Creno S."/>
            <person name="Clermont D."/>
            <person name="Bizet C."/>
            <person name="Bouchier C."/>
        </authorList>
    </citation>
    <scope>NUCLEOTIDE SEQUENCE [LARGE SCALE GENOMIC DNA]</scope>
    <source>
        <strain evidence="1 2">66c</strain>
    </source>
</reference>
<dbReference type="AlphaFoldDB" id="K0NH91"/>
<dbReference type="Proteomes" id="UP000009325">
    <property type="component" value="Unassembled WGS sequence"/>
</dbReference>
<organism evidence="1 2">
    <name type="scientific">Lactobacillus equicursoris 66c</name>
    <dbReference type="NCBI Taxonomy" id="872326"/>
    <lineage>
        <taxon>Bacteria</taxon>
        <taxon>Bacillati</taxon>
        <taxon>Bacillota</taxon>
        <taxon>Bacilli</taxon>
        <taxon>Lactobacillales</taxon>
        <taxon>Lactobacillaceae</taxon>
        <taxon>Lactobacillus</taxon>
    </lineage>
</organism>
<sequence length="90" mass="10503">MRRKGDFLIRKAQDKGLDAVAEIYSHIYDFEEAGKVEIGWDRAIYPTRAKTFGTFYEDYARKPAAGYLRMDTNAHNKNARAMYKKLGYKE</sequence>
<evidence type="ECO:0000313" key="1">
    <source>
        <dbReference type="EMBL" id="CCK84652.1"/>
    </source>
</evidence>
<dbReference type="SUPFAM" id="SSF55729">
    <property type="entry name" value="Acyl-CoA N-acyltransferases (Nat)"/>
    <property type="match status" value="1"/>
</dbReference>
<proteinExistence type="predicted"/>
<evidence type="ECO:0000313" key="2">
    <source>
        <dbReference type="Proteomes" id="UP000009325"/>
    </source>
</evidence>
<dbReference type="EMBL" id="CALZ01000160">
    <property type="protein sequence ID" value="CCK84652.1"/>
    <property type="molecule type" value="Genomic_DNA"/>
</dbReference>
<gene>
    <name evidence="1" type="ORF">BN146_10635</name>
</gene>
<dbReference type="Gene3D" id="3.40.630.30">
    <property type="match status" value="1"/>
</dbReference>
<accession>K0NH91</accession>
<dbReference type="InterPro" id="IPR016181">
    <property type="entry name" value="Acyl_CoA_acyltransferase"/>
</dbReference>
<keyword evidence="1" id="KW-0808">Transferase</keyword>
<comment type="caution">
    <text evidence="1">The sequence shown here is derived from an EMBL/GenBank/DDBJ whole genome shotgun (WGS) entry which is preliminary data.</text>
</comment>